<comment type="caution">
    <text evidence="2">The sequence shown here is derived from an EMBL/GenBank/DDBJ whole genome shotgun (WGS) entry which is preliminary data.</text>
</comment>
<proteinExistence type="predicted"/>
<dbReference type="Proteomes" id="UP000279307">
    <property type="component" value="Chromosome 3"/>
</dbReference>
<name>A0A3L8DWK5_OOCBI</name>
<reference evidence="2" key="2">
    <citation type="submission" date="2018-07" db="EMBL/GenBank/DDBJ databases">
        <authorList>
            <person name="Mckenzie S.K."/>
            <person name="Kronauer D.J.C."/>
        </authorList>
    </citation>
    <scope>NUCLEOTIDE SEQUENCE</scope>
    <source>
        <strain evidence="2">Clonal line C1</strain>
    </source>
</reference>
<evidence type="ECO:0000256" key="1">
    <source>
        <dbReference type="SAM" id="SignalP"/>
    </source>
</evidence>
<sequence>MRTVVTLCLLAVLCTVNADPTSDIMEMLKLQVRNTKWAVDNVIQQLGHLRIQIKEDTLMVLMKKWGEHIEVYRNYINLLVKAMHDEVEAAKVKGADAQKCYDVNFQGISDTSATAHDDSAKCKDTAETSIENSFGFIDTLTETGNTLIGQLDNIFLECHHSDSLRMQSCIIAELEEINRATEAFETDANSAERVIQPISNYIILQADQCSDEIYTIARFNSEESKLSCSRCVEKALKDVTA</sequence>
<feature type="signal peptide" evidence="1">
    <location>
        <begin position="1"/>
        <end position="18"/>
    </location>
</feature>
<dbReference type="EMBL" id="QOIP01000003">
    <property type="protein sequence ID" value="RLU24455.1"/>
    <property type="molecule type" value="Genomic_DNA"/>
</dbReference>
<reference evidence="2" key="1">
    <citation type="journal article" date="2018" name="Genome Res.">
        <title>The genomic architecture and molecular evolution of ant odorant receptors.</title>
        <authorList>
            <person name="McKenzie S.K."/>
            <person name="Kronauer D.J.C."/>
        </authorList>
    </citation>
    <scope>NUCLEOTIDE SEQUENCE [LARGE SCALE GENOMIC DNA]</scope>
    <source>
        <strain evidence="2">Clonal line C1</strain>
    </source>
</reference>
<dbReference type="AlphaFoldDB" id="A0A3L8DWK5"/>
<gene>
    <name evidence="2" type="ORF">DMN91_002544</name>
</gene>
<organism evidence="2">
    <name type="scientific">Ooceraea biroi</name>
    <name type="common">Clonal raider ant</name>
    <name type="synonym">Cerapachys biroi</name>
    <dbReference type="NCBI Taxonomy" id="2015173"/>
    <lineage>
        <taxon>Eukaryota</taxon>
        <taxon>Metazoa</taxon>
        <taxon>Ecdysozoa</taxon>
        <taxon>Arthropoda</taxon>
        <taxon>Hexapoda</taxon>
        <taxon>Insecta</taxon>
        <taxon>Pterygota</taxon>
        <taxon>Neoptera</taxon>
        <taxon>Endopterygota</taxon>
        <taxon>Hymenoptera</taxon>
        <taxon>Apocrita</taxon>
        <taxon>Aculeata</taxon>
        <taxon>Formicoidea</taxon>
        <taxon>Formicidae</taxon>
        <taxon>Dorylinae</taxon>
        <taxon>Ooceraea</taxon>
    </lineage>
</organism>
<feature type="chain" id="PRO_5018107111" evidence="1">
    <location>
        <begin position="19"/>
        <end position="241"/>
    </location>
</feature>
<accession>A0A3L8DWK5</accession>
<dbReference type="OrthoDB" id="15235at2759"/>
<evidence type="ECO:0000313" key="2">
    <source>
        <dbReference type="EMBL" id="RLU24455.1"/>
    </source>
</evidence>
<protein>
    <submittedName>
        <fullName evidence="2">Uncharacterized protein</fullName>
    </submittedName>
</protein>
<keyword evidence="1" id="KW-0732">Signal</keyword>